<dbReference type="InterPro" id="IPR050178">
    <property type="entry name" value="AspA/AstE_fam"/>
</dbReference>
<keyword evidence="3" id="KW-0378">Hydrolase</keyword>
<protein>
    <recommendedName>
        <fullName evidence="5">Succinylglutamate desuccinylase/Aspartoacylase catalytic domain-containing protein</fullName>
    </recommendedName>
</protein>
<dbReference type="GO" id="GO:0005829">
    <property type="term" value="C:cytosol"/>
    <property type="evidence" value="ECO:0007669"/>
    <property type="project" value="TreeGrafter"/>
</dbReference>
<evidence type="ECO:0000256" key="2">
    <source>
        <dbReference type="ARBA" id="ARBA00022723"/>
    </source>
</evidence>
<feature type="domain" description="Succinylglutamate desuccinylase/Aspartoacylase catalytic" evidence="5">
    <location>
        <begin position="4"/>
        <end position="105"/>
    </location>
</feature>
<evidence type="ECO:0000256" key="4">
    <source>
        <dbReference type="ARBA" id="ARBA00022833"/>
    </source>
</evidence>
<evidence type="ECO:0000313" key="6">
    <source>
        <dbReference type="EMBL" id="OHA92698.1"/>
    </source>
</evidence>
<dbReference type="GO" id="GO:0046872">
    <property type="term" value="F:metal ion binding"/>
    <property type="evidence" value="ECO:0007669"/>
    <property type="project" value="UniProtKB-KW"/>
</dbReference>
<proteinExistence type="predicted"/>
<dbReference type="Gene3D" id="3.40.630.10">
    <property type="entry name" value="Zn peptidases"/>
    <property type="match status" value="1"/>
</dbReference>
<comment type="cofactor">
    <cofactor evidence="1">
        <name>Zn(2+)</name>
        <dbReference type="ChEBI" id="CHEBI:29105"/>
    </cofactor>
</comment>
<evidence type="ECO:0000259" key="5">
    <source>
        <dbReference type="Pfam" id="PF24827"/>
    </source>
</evidence>
<dbReference type="PANTHER" id="PTHR15162">
    <property type="entry name" value="ASPARTOACYLASE"/>
    <property type="match status" value="1"/>
</dbReference>
<comment type="caution">
    <text evidence="6">The sequence shown here is derived from an EMBL/GenBank/DDBJ whole genome shotgun (WGS) entry which is preliminary data.</text>
</comment>
<name>A0A1G2T6P5_9BACT</name>
<dbReference type="GO" id="GO:0016788">
    <property type="term" value="F:hydrolase activity, acting on ester bonds"/>
    <property type="evidence" value="ECO:0007669"/>
    <property type="project" value="InterPro"/>
</dbReference>
<keyword evidence="4" id="KW-0862">Zinc</keyword>
<dbReference type="InterPro" id="IPR055438">
    <property type="entry name" value="AstE_AspA_cat"/>
</dbReference>
<sequence length="260" mass="29586">MKNGQKVILNIGTHGDERIGLKVARIIEKIRIKSGKLTVNIANPRAFKLNKRFIDEDLNRAFPGKKNGNYEEQRAYKLLPLIKSADIVIDIHSTTSELRDALIVTKLNNKIKEYVYIISPKYLLVMNATKKTVLISHAKIGLAFEYGKDNDPKVAEKIIDGIKSLLVHIGMIEKLKKNETKIKPSFFDVYKSVPKPKGAILDKKIKNYTLVKKNQIYAFIKNKKIKAAEDFYPILFGNKNYKNIFGFAGKKLFVSNTSIM</sequence>
<evidence type="ECO:0000256" key="3">
    <source>
        <dbReference type="ARBA" id="ARBA00022801"/>
    </source>
</evidence>
<dbReference type="SUPFAM" id="SSF53187">
    <property type="entry name" value="Zn-dependent exopeptidases"/>
    <property type="match status" value="1"/>
</dbReference>
<accession>A0A1G2T6P5</accession>
<gene>
    <name evidence="6" type="ORF">A2W58_01250</name>
</gene>
<dbReference type="AlphaFoldDB" id="A0A1G2T6P5"/>
<organism evidence="6 7">
    <name type="scientific">Candidatus Zambryskibacteria bacterium RIFCSPHIGHO2_02_38_10.5</name>
    <dbReference type="NCBI Taxonomy" id="1802742"/>
    <lineage>
        <taxon>Bacteria</taxon>
        <taxon>Candidatus Zambryskiibacteriota</taxon>
    </lineage>
</organism>
<keyword evidence="2" id="KW-0479">Metal-binding</keyword>
<evidence type="ECO:0000256" key="1">
    <source>
        <dbReference type="ARBA" id="ARBA00001947"/>
    </source>
</evidence>
<reference evidence="6 7" key="1">
    <citation type="journal article" date="2016" name="Nat. Commun.">
        <title>Thousands of microbial genomes shed light on interconnected biogeochemical processes in an aquifer system.</title>
        <authorList>
            <person name="Anantharaman K."/>
            <person name="Brown C.T."/>
            <person name="Hug L.A."/>
            <person name="Sharon I."/>
            <person name="Castelle C.J."/>
            <person name="Probst A.J."/>
            <person name="Thomas B.C."/>
            <person name="Singh A."/>
            <person name="Wilkins M.J."/>
            <person name="Karaoz U."/>
            <person name="Brodie E.L."/>
            <person name="Williams K.H."/>
            <person name="Hubbard S.S."/>
            <person name="Banfield J.F."/>
        </authorList>
    </citation>
    <scope>NUCLEOTIDE SEQUENCE [LARGE SCALE GENOMIC DNA]</scope>
</reference>
<dbReference type="Pfam" id="PF24827">
    <property type="entry name" value="AstE_AspA_cat"/>
    <property type="match status" value="1"/>
</dbReference>
<dbReference type="Proteomes" id="UP000179264">
    <property type="component" value="Unassembled WGS sequence"/>
</dbReference>
<evidence type="ECO:0000313" key="7">
    <source>
        <dbReference type="Proteomes" id="UP000179264"/>
    </source>
</evidence>
<dbReference type="EMBL" id="MHVL01000040">
    <property type="protein sequence ID" value="OHA92698.1"/>
    <property type="molecule type" value="Genomic_DNA"/>
</dbReference>
<dbReference type="PANTHER" id="PTHR15162:SF7">
    <property type="entry name" value="SUCCINYLGLUTAMATE DESUCCINYLASE"/>
    <property type="match status" value="1"/>
</dbReference>